<evidence type="ECO:0000313" key="2">
    <source>
        <dbReference type="Proteomes" id="UP000812844"/>
    </source>
</evidence>
<evidence type="ECO:0000313" key="1">
    <source>
        <dbReference type="EMBL" id="MBW3082093.1"/>
    </source>
</evidence>
<sequence length="62" mass="6514">MAGNEHQARIDACRANAESNNAADRPASASIPAGQCHGLWNTNAGGLLHAMVSLYDEQLLPL</sequence>
<protein>
    <submittedName>
        <fullName evidence="1">Uncharacterized protein</fullName>
    </submittedName>
</protein>
<accession>A0ABS6W6H7</accession>
<organism evidence="1 2">
    <name type="scientific">Bifidobacterium phasiani</name>
    <dbReference type="NCBI Taxonomy" id="2834431"/>
    <lineage>
        <taxon>Bacteria</taxon>
        <taxon>Bacillati</taxon>
        <taxon>Actinomycetota</taxon>
        <taxon>Actinomycetes</taxon>
        <taxon>Bifidobacteriales</taxon>
        <taxon>Bifidobacteriaceae</taxon>
        <taxon>Bifidobacterium</taxon>
    </lineage>
</organism>
<dbReference type="RefSeq" id="WP_219079870.1">
    <property type="nucleotide sequence ID" value="NZ_JAHBBD010000002.1"/>
</dbReference>
<name>A0ABS6W6H7_9BIFI</name>
<proteinExistence type="predicted"/>
<gene>
    <name evidence="1" type="ORF">KIH73_01615</name>
</gene>
<keyword evidence="2" id="KW-1185">Reference proteome</keyword>
<dbReference type="EMBL" id="JAHBBD010000002">
    <property type="protein sequence ID" value="MBW3082093.1"/>
    <property type="molecule type" value="Genomic_DNA"/>
</dbReference>
<reference evidence="1 2" key="1">
    <citation type="submission" date="2021-05" db="EMBL/GenBank/DDBJ databases">
        <title>Phylogenetic classification of ten novel species belonging to the genus Bifidobacterium comprising B. colchicus sp. nov., B. abeli sp. nov., B. bicoloris sp. nov., B. guerezis sp. nov., B. rosaliae sp. nov., B. santillanensis sp. nov., B. argentati sp. nov., B. amazzoni sp. nov., B. pluviali sp. nov., and B. pinnaculum sp. nov.</title>
        <authorList>
            <person name="Lugli G.A."/>
            <person name="Ruiz Garcia L."/>
            <person name="Margolles A."/>
            <person name="Ventura M."/>
        </authorList>
    </citation>
    <scope>NUCLEOTIDE SEQUENCE [LARGE SCALE GENOMIC DNA]</scope>
    <source>
        <strain evidence="1 2">6T3</strain>
    </source>
</reference>
<dbReference type="Proteomes" id="UP000812844">
    <property type="component" value="Unassembled WGS sequence"/>
</dbReference>
<comment type="caution">
    <text evidence="1">The sequence shown here is derived from an EMBL/GenBank/DDBJ whole genome shotgun (WGS) entry which is preliminary data.</text>
</comment>